<keyword evidence="2" id="KW-0808">Transferase</keyword>
<dbReference type="InterPro" id="IPR006326">
    <property type="entry name" value="UDPGT_MGT-like"/>
</dbReference>
<evidence type="ECO:0000313" key="4">
    <source>
        <dbReference type="EMBL" id="MCR6097311.1"/>
    </source>
</evidence>
<dbReference type="EMBL" id="JABXYM010000001">
    <property type="protein sequence ID" value="MCR6097311.1"/>
    <property type="molecule type" value="Genomic_DNA"/>
</dbReference>
<reference evidence="4" key="1">
    <citation type="submission" date="2020-06" db="EMBL/GenBank/DDBJ databases">
        <title>Insight into the genomes of haloalkaliphilic bacilli from Kenyan soda lakes.</title>
        <authorList>
            <person name="Mwirichia R."/>
            <person name="Villamizar G.C."/>
            <person name="Poehlein A."/>
            <person name="Mugweru J."/>
            <person name="Kipnyargis A."/>
            <person name="Kiplimo D."/>
            <person name="Orwa P."/>
            <person name="Daniel R."/>
        </authorList>
    </citation>
    <scope>NUCLEOTIDE SEQUENCE</scope>
    <source>
        <strain evidence="4">B1096_S55</strain>
    </source>
</reference>
<dbReference type="CDD" id="cd03784">
    <property type="entry name" value="GT1_Gtf-like"/>
    <property type="match status" value="1"/>
</dbReference>
<keyword evidence="3" id="KW-0472">Membrane</keyword>
<comment type="caution">
    <text evidence="4">The sequence shown here is derived from an EMBL/GenBank/DDBJ whole genome shotgun (WGS) entry which is preliminary data.</text>
</comment>
<dbReference type="GO" id="GO:0008194">
    <property type="term" value="F:UDP-glycosyltransferase activity"/>
    <property type="evidence" value="ECO:0007669"/>
    <property type="project" value="InterPro"/>
</dbReference>
<dbReference type="NCBIfam" id="TIGR01426">
    <property type="entry name" value="MGT"/>
    <property type="match status" value="1"/>
</dbReference>
<comment type="similarity">
    <text evidence="1">Belongs to the UDP-glycosyltransferase family.</text>
</comment>
<protein>
    <submittedName>
        <fullName evidence="4">Glucosyltransferase</fullName>
    </submittedName>
</protein>
<accession>A0A9Q4B2V1</accession>
<evidence type="ECO:0000256" key="2">
    <source>
        <dbReference type="ARBA" id="ARBA00022679"/>
    </source>
</evidence>
<proteinExistence type="inferred from homology"/>
<evidence type="ECO:0000256" key="3">
    <source>
        <dbReference type="ARBA" id="ARBA00023136"/>
    </source>
</evidence>
<dbReference type="FunFam" id="3.40.50.2000:FF:000072">
    <property type="entry name" value="Glycosyl transferase"/>
    <property type="match status" value="1"/>
</dbReference>
<sequence length="397" mass="44809">MSKIVFFSIPAHGHTNPTLSVVSELVDRGHEVWYYSFIEFREKIESCGAKFIPCDTFLPSIPQQQLERKVGKDFAALIEMIADTTVALEKEINAELRNYQPDCIVSDSLALWGKLLAQKLEIPYICSTTSFAFNQYTAKLMKPGIKEIWRTIIGIRRINKKIKMLRTHGYEVDNMLSIIQNDNETDTIVFTSKEFQPMAENFSNRYAFVGPSIRKSSHVFENVTNRKLIYISLGTVLNQHVHFYQNGMKAFTDSDYDVIMSVGEKTNIASLGTIPSNFTIQHHVDQMAVLQKADVFITHGGMNSVNESLYYGVPMVLYPFHSEQRLVADRVVELGAGVKLKGYHVKHLTKTVEEVLTDPLYQKNAEKLAKSIQHAGGAREAANVILAKAAEHESVVE</sequence>
<dbReference type="Proteomes" id="UP001057753">
    <property type="component" value="Unassembled WGS sequence"/>
</dbReference>
<dbReference type="InterPro" id="IPR002213">
    <property type="entry name" value="UDP_glucos_trans"/>
</dbReference>
<dbReference type="Pfam" id="PF00201">
    <property type="entry name" value="UDPGT"/>
    <property type="match status" value="1"/>
</dbReference>
<dbReference type="GO" id="GO:0016758">
    <property type="term" value="F:hexosyltransferase activity"/>
    <property type="evidence" value="ECO:0007669"/>
    <property type="project" value="InterPro"/>
</dbReference>
<dbReference type="SUPFAM" id="SSF53756">
    <property type="entry name" value="UDP-Glycosyltransferase/glycogen phosphorylase"/>
    <property type="match status" value="1"/>
</dbReference>
<dbReference type="AlphaFoldDB" id="A0A9Q4B2V1"/>
<evidence type="ECO:0000313" key="5">
    <source>
        <dbReference type="Proteomes" id="UP001057753"/>
    </source>
</evidence>
<dbReference type="PANTHER" id="PTHR21015">
    <property type="entry name" value="UDP-N-ACETYLGLUCOSAMINE--N-ACETYLMURAMYL-(PENTAPEPTIDE) PYROPHOSPHORYL-UNDECAPRENOL N-ACETYLGLUCOSAMINE TRANSFERASE 1"/>
    <property type="match status" value="1"/>
</dbReference>
<dbReference type="PANTHER" id="PTHR21015:SF22">
    <property type="entry name" value="GLYCOSYLTRANSFERASE"/>
    <property type="match status" value="1"/>
</dbReference>
<name>A0A9Q4B2V1_SALAG</name>
<keyword evidence="5" id="KW-1185">Reference proteome</keyword>
<evidence type="ECO:0000256" key="1">
    <source>
        <dbReference type="ARBA" id="ARBA00009995"/>
    </source>
</evidence>
<dbReference type="RefSeq" id="WP_257821711.1">
    <property type="nucleotide sequence ID" value="NZ_JABXYM010000001.1"/>
</dbReference>
<organism evidence="4 5">
    <name type="scientific">Salipaludibacillus agaradhaerens</name>
    <name type="common">Bacillus agaradhaerens</name>
    <dbReference type="NCBI Taxonomy" id="76935"/>
    <lineage>
        <taxon>Bacteria</taxon>
        <taxon>Bacillati</taxon>
        <taxon>Bacillota</taxon>
        <taxon>Bacilli</taxon>
        <taxon>Bacillales</taxon>
        <taxon>Bacillaceae</taxon>
    </lineage>
</organism>
<gene>
    <name evidence="4" type="ORF">HXA33_12220</name>
</gene>
<dbReference type="Gene3D" id="3.40.50.2000">
    <property type="entry name" value="Glycogen Phosphorylase B"/>
    <property type="match status" value="2"/>
</dbReference>